<evidence type="ECO:0000313" key="3">
    <source>
        <dbReference type="Proteomes" id="UP000219435"/>
    </source>
</evidence>
<dbReference type="OrthoDB" id="5193742at2"/>
<evidence type="ECO:0000313" key="2">
    <source>
        <dbReference type="EMBL" id="SOC46834.1"/>
    </source>
</evidence>
<proteinExistence type="predicted"/>
<dbReference type="Proteomes" id="UP000219435">
    <property type="component" value="Unassembled WGS sequence"/>
</dbReference>
<gene>
    <name evidence="2" type="ORF">SAMN05660748_0468</name>
</gene>
<name>A0A285UY73_9ACTN</name>
<sequence>MRGTVAVLVGAGALALTGCAAASEDDVRVVVTAFEDPGGTPEERCELLAPATRAALESEAASACADAITDVPLPGGAVTAVEVWGGDAQVRIGRDVVFLTETGSGWRVTAAACEPRGELPYDCELEGP</sequence>
<feature type="signal peptide" evidence="1">
    <location>
        <begin position="1"/>
        <end position="22"/>
    </location>
</feature>
<reference evidence="3" key="1">
    <citation type="submission" date="2017-08" db="EMBL/GenBank/DDBJ databases">
        <authorList>
            <person name="Varghese N."/>
            <person name="Submissions S."/>
        </authorList>
    </citation>
    <scope>NUCLEOTIDE SEQUENCE [LARGE SCALE GENOMIC DNA]</scope>
    <source>
        <strain evidence="3">DSM 4725</strain>
    </source>
</reference>
<dbReference type="RefSeq" id="WP_097193404.1">
    <property type="nucleotide sequence ID" value="NZ_OBQI01000001.1"/>
</dbReference>
<protein>
    <recommendedName>
        <fullName evidence="4">Subtilisin inhibitor-like</fullName>
    </recommendedName>
</protein>
<feature type="chain" id="PRO_5013239045" description="Subtilisin inhibitor-like" evidence="1">
    <location>
        <begin position="23"/>
        <end position="128"/>
    </location>
</feature>
<organism evidence="2 3">
    <name type="scientific">Blastococcus aggregatus</name>
    <dbReference type="NCBI Taxonomy" id="38502"/>
    <lineage>
        <taxon>Bacteria</taxon>
        <taxon>Bacillati</taxon>
        <taxon>Actinomycetota</taxon>
        <taxon>Actinomycetes</taxon>
        <taxon>Geodermatophilales</taxon>
        <taxon>Geodermatophilaceae</taxon>
        <taxon>Blastococcus</taxon>
    </lineage>
</organism>
<keyword evidence="1" id="KW-0732">Signal</keyword>
<dbReference type="AlphaFoldDB" id="A0A285UY73"/>
<evidence type="ECO:0008006" key="4">
    <source>
        <dbReference type="Google" id="ProtNLM"/>
    </source>
</evidence>
<evidence type="ECO:0000256" key="1">
    <source>
        <dbReference type="SAM" id="SignalP"/>
    </source>
</evidence>
<accession>A0A285UY73</accession>
<keyword evidence="3" id="KW-1185">Reference proteome</keyword>
<dbReference type="EMBL" id="OBQI01000001">
    <property type="protein sequence ID" value="SOC46834.1"/>
    <property type="molecule type" value="Genomic_DNA"/>
</dbReference>
<dbReference type="PROSITE" id="PS51257">
    <property type="entry name" value="PROKAR_LIPOPROTEIN"/>
    <property type="match status" value="1"/>
</dbReference>